<evidence type="ECO:0008006" key="4">
    <source>
        <dbReference type="Google" id="ProtNLM"/>
    </source>
</evidence>
<dbReference type="Proteomes" id="UP000708576">
    <property type="component" value="Unassembled WGS sequence"/>
</dbReference>
<dbReference type="EMBL" id="JAGUCO010000023">
    <property type="protein sequence ID" value="MBS2100448.1"/>
    <property type="molecule type" value="Genomic_DNA"/>
</dbReference>
<protein>
    <recommendedName>
        <fullName evidence="4">DUF3575 domain-containing protein</fullName>
    </recommendedName>
</protein>
<accession>A0ABS5K012</accession>
<name>A0ABS5K012_9BACT</name>
<dbReference type="RefSeq" id="WP_212218307.1">
    <property type="nucleotide sequence ID" value="NZ_JAGUCO010000023.1"/>
</dbReference>
<reference evidence="2 3" key="1">
    <citation type="journal article" date="2015" name="Int. J. Syst. Evol. Microbiol.">
        <title>Carboxylicivirga linearis sp. nov., isolated from a sea cucumber culture pond.</title>
        <authorList>
            <person name="Wang F.Q."/>
            <person name="Zhou Y.X."/>
            <person name="Lin X.Z."/>
            <person name="Chen G.J."/>
            <person name="Du Z.J."/>
        </authorList>
    </citation>
    <scope>NUCLEOTIDE SEQUENCE [LARGE SCALE GENOMIC DNA]</scope>
    <source>
        <strain evidence="2 3">FB218</strain>
    </source>
</reference>
<proteinExistence type="predicted"/>
<feature type="chain" id="PRO_5045914109" description="DUF3575 domain-containing protein" evidence="1">
    <location>
        <begin position="24"/>
        <end position="268"/>
    </location>
</feature>
<evidence type="ECO:0000313" key="3">
    <source>
        <dbReference type="Proteomes" id="UP000708576"/>
    </source>
</evidence>
<comment type="caution">
    <text evidence="2">The sequence shown here is derived from an EMBL/GenBank/DDBJ whole genome shotgun (WGS) entry which is preliminary data.</text>
</comment>
<keyword evidence="3" id="KW-1185">Reference proteome</keyword>
<evidence type="ECO:0000256" key="1">
    <source>
        <dbReference type="SAM" id="SignalP"/>
    </source>
</evidence>
<sequence length="268" mass="30397">MKTIVKTLLGLLTIFLFVDSAVAQDKLIKNNNDTITCIIKEIGDLEIKYTNPEVSETILFGIDKEDVSKIILANGKEMEFSSVMFDPEKYANNNKNALKVNFLSPLFNSLKLSYERSLQPGRSIEFELGIIGVGNDIYLTDEKGVCLKVGYKLIKSPDYYLRGQRYAHILKGAYIRPELAFSTYSYDYEVWDWDYEGTTRERNTMFAVLLNFGKQWVIDDGFVVDTFLGVGYGFGDDDESYGMHKAFIGGIDEFPIALTSGVRIGWCF</sequence>
<evidence type="ECO:0000313" key="2">
    <source>
        <dbReference type="EMBL" id="MBS2100448.1"/>
    </source>
</evidence>
<feature type="signal peptide" evidence="1">
    <location>
        <begin position="1"/>
        <end position="23"/>
    </location>
</feature>
<keyword evidence="1" id="KW-0732">Signal</keyword>
<gene>
    <name evidence="2" type="ORF">KEM10_19335</name>
</gene>
<organism evidence="2 3">
    <name type="scientific">Carboxylicivirga linearis</name>
    <dbReference type="NCBI Taxonomy" id="1628157"/>
    <lineage>
        <taxon>Bacteria</taxon>
        <taxon>Pseudomonadati</taxon>
        <taxon>Bacteroidota</taxon>
        <taxon>Bacteroidia</taxon>
        <taxon>Marinilabiliales</taxon>
        <taxon>Marinilabiliaceae</taxon>
        <taxon>Carboxylicivirga</taxon>
    </lineage>
</organism>